<evidence type="ECO:0000256" key="7">
    <source>
        <dbReference type="ARBA" id="ARBA00022843"/>
    </source>
</evidence>
<feature type="domain" description="CASTOR ACT" evidence="10">
    <location>
        <begin position="273"/>
        <end position="336"/>
    </location>
</feature>
<dbReference type="Proteomes" id="UP001177744">
    <property type="component" value="Unassembled WGS sequence"/>
</dbReference>
<dbReference type="FunFam" id="3.30.2130.10:FF:000003">
    <property type="entry name" value="Cytosolic arginine sensor for mTORC1 subunit 1"/>
    <property type="match status" value="1"/>
</dbReference>
<dbReference type="InterPro" id="IPR027795">
    <property type="entry name" value="CASTOR_ACT_dom"/>
</dbReference>
<feature type="domain" description="Cytosolic arginine sensor for mTORC1 subunit 1/2 ACT-like" evidence="11">
    <location>
        <begin position="162"/>
        <end position="236"/>
    </location>
</feature>
<name>A0AA40LEA3_CNENI</name>
<comment type="caution">
    <text evidence="12">The sequence shown here is derived from an EMBL/GenBank/DDBJ whole genome shotgun (WGS) entry which is preliminary data.</text>
</comment>
<dbReference type="GO" id="GO:0005829">
    <property type="term" value="C:cytosol"/>
    <property type="evidence" value="ECO:0007669"/>
    <property type="project" value="UniProtKB-SubCell"/>
</dbReference>
<dbReference type="GO" id="GO:0034618">
    <property type="term" value="F:arginine binding"/>
    <property type="evidence" value="ECO:0007669"/>
    <property type="project" value="TreeGrafter"/>
</dbReference>
<feature type="domain" description="CASTOR ACT" evidence="10">
    <location>
        <begin position="58"/>
        <end position="124"/>
    </location>
</feature>
<dbReference type="InterPro" id="IPR049479">
    <property type="entry name" value="CASTOR1_ACT-like"/>
</dbReference>
<comment type="subcellular location">
    <subcellularLocation>
        <location evidence="2">Cytoplasm</location>
        <location evidence="2">Cytosol</location>
    </subcellularLocation>
</comment>
<keyword evidence="6" id="KW-0597">Phosphoprotein</keyword>
<evidence type="ECO:0000259" key="10">
    <source>
        <dbReference type="Pfam" id="PF13840"/>
    </source>
</evidence>
<comment type="similarity">
    <text evidence="3">Belongs to the GATS family.</text>
</comment>
<evidence type="ECO:0000256" key="3">
    <source>
        <dbReference type="ARBA" id="ARBA00006827"/>
    </source>
</evidence>
<evidence type="ECO:0000256" key="4">
    <source>
        <dbReference type="ARBA" id="ARBA00013329"/>
    </source>
</evidence>
<reference evidence="12" key="1">
    <citation type="submission" date="2023-06" db="EMBL/GenBank/DDBJ databases">
        <title>Reference genome for the Northern bat (Eptesicus nilssonii), a most northern bat species.</title>
        <authorList>
            <person name="Laine V.N."/>
            <person name="Pulliainen A.T."/>
            <person name="Lilley T.M."/>
        </authorList>
    </citation>
    <scope>NUCLEOTIDE SEQUENCE</scope>
    <source>
        <strain evidence="12">BLF_Eptnil</strain>
        <tissue evidence="12">Kidney</tissue>
    </source>
</reference>
<dbReference type="AlphaFoldDB" id="A0AA40LEA3"/>
<dbReference type="Pfam" id="PF21389">
    <property type="entry name" value="CASTOR1_ACT-like"/>
    <property type="match status" value="1"/>
</dbReference>
<evidence type="ECO:0000256" key="5">
    <source>
        <dbReference type="ARBA" id="ARBA00022490"/>
    </source>
</evidence>
<dbReference type="PANTHER" id="PTHR31131:SF3">
    <property type="entry name" value="CYTOSOLIC ARGININE SENSOR FOR MTORC1 SUBUNIT 1"/>
    <property type="match status" value="1"/>
</dbReference>
<evidence type="ECO:0000256" key="1">
    <source>
        <dbReference type="ARBA" id="ARBA00002751"/>
    </source>
</evidence>
<dbReference type="EMBL" id="JAULJE010000023">
    <property type="protein sequence ID" value="KAK1328378.1"/>
    <property type="molecule type" value="Genomic_DNA"/>
</dbReference>
<keyword evidence="5" id="KW-0963">Cytoplasm</keyword>
<dbReference type="PRINTS" id="PR02078">
    <property type="entry name" value="GATSLIKEFMLY"/>
</dbReference>
<keyword evidence="13" id="KW-1185">Reference proteome</keyword>
<dbReference type="Gene3D" id="3.30.2130.10">
    <property type="entry name" value="VC0802-like"/>
    <property type="match status" value="2"/>
</dbReference>
<dbReference type="InterPro" id="IPR045865">
    <property type="entry name" value="ACT-like_dom_sf"/>
</dbReference>
<evidence type="ECO:0000256" key="6">
    <source>
        <dbReference type="ARBA" id="ARBA00022553"/>
    </source>
</evidence>
<evidence type="ECO:0000256" key="9">
    <source>
        <dbReference type="ARBA" id="ARBA00046845"/>
    </source>
</evidence>
<dbReference type="InterPro" id="IPR026249">
    <property type="entry name" value="CASTOR_fam"/>
</dbReference>
<gene>
    <name evidence="12" type="ORF">QTO34_011951</name>
</gene>
<evidence type="ECO:0000259" key="11">
    <source>
        <dbReference type="Pfam" id="PF21389"/>
    </source>
</evidence>
<accession>A0AA40LEA3</accession>
<evidence type="ECO:0000313" key="12">
    <source>
        <dbReference type="EMBL" id="KAK1328378.1"/>
    </source>
</evidence>
<evidence type="ECO:0000256" key="2">
    <source>
        <dbReference type="ARBA" id="ARBA00004514"/>
    </source>
</evidence>
<evidence type="ECO:0000256" key="8">
    <source>
        <dbReference type="ARBA" id="ARBA00031657"/>
    </source>
</evidence>
<keyword evidence="7" id="KW-0832">Ubl conjugation</keyword>
<evidence type="ECO:0000313" key="13">
    <source>
        <dbReference type="Proteomes" id="UP001177744"/>
    </source>
</evidence>
<proteinExistence type="inferred from homology"/>
<dbReference type="Pfam" id="PF13840">
    <property type="entry name" value="ACT_7"/>
    <property type="match status" value="2"/>
</dbReference>
<dbReference type="GO" id="GO:1904262">
    <property type="term" value="P:negative regulation of TORC1 signaling"/>
    <property type="evidence" value="ECO:0007669"/>
    <property type="project" value="TreeGrafter"/>
</dbReference>
<comment type="function">
    <text evidence="1">Functions as an intracellular arginine sensor within the amino acid-sensing branch of the TORC1 signaling pathway. As a homodimer or a heterodimer with CASTOR2, binds and inhibits the GATOR subcomplex GATOR2 and thereby mTORC1. Binding of arginine to CASTOR1 allosterically disrupts the interaction of CASTOR1-containing dimers with GATOR2 which can in turn activate mTORC1 and the TORC1 signaling pathway.</text>
</comment>
<dbReference type="PANTHER" id="PTHR31131">
    <property type="entry name" value="CHROMOSOME 1, WHOLE GENOME SHOTGUN SEQUENCE"/>
    <property type="match status" value="1"/>
</dbReference>
<protein>
    <recommendedName>
        <fullName evidence="4">Cytosolic arginine sensor for mTORC1 subunit 1</fullName>
    </recommendedName>
    <alternativeName>
        <fullName evidence="8">GATS-like protein 3</fullName>
    </alternativeName>
</protein>
<sequence>MRKLRLRERETTCARSTASKWRSQGADREKAGVGPGGPDCVLCPLPAELPASEFLQVAEATWLVLNVSSHSGAAVQAAGVTKIARSVIAPLAEHHVSVLMLSTYQTDFILVREQDLSVVIHTLAQEFDIYREVGGEPVPVARDDSSNGFPRAQHAGPNPTVHPIQSPQNRFCVLTLDPETLPAIATTLIDVLFYSHSAPKEAAPGDPGPSSITFFAFSLIEGYISIVMDAETQKKYVTPGRGRAAAAKPGPGRKEAERAALKFPSDLLLTSSSGELWRMVRIGGQPLGFDECGIVAQIAGPLAEADISAYYISTFNFDHALVPEDGIGSVIEVLQRRQEGLGP</sequence>
<dbReference type="SUPFAM" id="SSF55021">
    <property type="entry name" value="ACT-like"/>
    <property type="match status" value="2"/>
</dbReference>
<organism evidence="12 13">
    <name type="scientific">Cnephaeus nilssonii</name>
    <name type="common">Northern bat</name>
    <name type="synonym">Eptesicus nilssonii</name>
    <dbReference type="NCBI Taxonomy" id="3371016"/>
    <lineage>
        <taxon>Eukaryota</taxon>
        <taxon>Metazoa</taxon>
        <taxon>Chordata</taxon>
        <taxon>Craniata</taxon>
        <taxon>Vertebrata</taxon>
        <taxon>Euteleostomi</taxon>
        <taxon>Mammalia</taxon>
        <taxon>Eutheria</taxon>
        <taxon>Laurasiatheria</taxon>
        <taxon>Chiroptera</taxon>
        <taxon>Yangochiroptera</taxon>
        <taxon>Vespertilionidae</taxon>
        <taxon>Cnephaeus</taxon>
    </lineage>
</organism>
<comment type="subunit">
    <text evidence="9">Forms homodimers and heterodimers with CASTOR2. Interacts with the GATOR2 complex which is composed of MIOS, SEC13, SEH1L, WDR24 and WDR59; the interaction is negatively regulated by arginine. Interacts with TM4SF5; the interaction is positively regulated by leucine and is negatively regulated by arginine.</text>
</comment>
<dbReference type="InterPro" id="IPR051719">
    <property type="entry name" value="CASTOR_mTORC1"/>
</dbReference>